<protein>
    <submittedName>
        <fullName evidence="7">ECF sigma factor VreI</fullName>
    </submittedName>
</protein>
<dbReference type="EMBL" id="BSFM01000017">
    <property type="protein sequence ID" value="GLK85603.1"/>
    <property type="molecule type" value="Genomic_DNA"/>
</dbReference>
<dbReference type="InterPro" id="IPR013249">
    <property type="entry name" value="RNA_pol_sigma70_r4_t2"/>
</dbReference>
<dbReference type="GO" id="GO:0003677">
    <property type="term" value="F:DNA binding"/>
    <property type="evidence" value="ECO:0007669"/>
    <property type="project" value="InterPro"/>
</dbReference>
<reference evidence="7" key="1">
    <citation type="journal article" date="2014" name="Int. J. Syst. Evol. Microbiol.">
        <title>Complete genome sequence of Corynebacterium casei LMG S-19264T (=DSM 44701T), isolated from a smear-ripened cheese.</title>
        <authorList>
            <consortium name="US DOE Joint Genome Institute (JGI-PGF)"/>
            <person name="Walter F."/>
            <person name="Albersmeier A."/>
            <person name="Kalinowski J."/>
            <person name="Ruckert C."/>
        </authorList>
    </citation>
    <scope>NUCLEOTIDE SEQUENCE</scope>
    <source>
        <strain evidence="7">VKM B-2789</strain>
    </source>
</reference>
<keyword evidence="4" id="KW-0804">Transcription</keyword>
<dbReference type="InterPro" id="IPR013324">
    <property type="entry name" value="RNA_pol_sigma_r3/r4-like"/>
</dbReference>
<feature type="domain" description="RNA polymerase sigma-70 region 2" evidence="5">
    <location>
        <begin position="10"/>
        <end position="76"/>
    </location>
</feature>
<dbReference type="PANTHER" id="PTHR43133">
    <property type="entry name" value="RNA POLYMERASE ECF-TYPE SIGMA FACTO"/>
    <property type="match status" value="1"/>
</dbReference>
<keyword evidence="8" id="KW-1185">Reference proteome</keyword>
<accession>A0A9W6NCA7</accession>
<dbReference type="Pfam" id="PF08281">
    <property type="entry name" value="Sigma70_r4_2"/>
    <property type="match status" value="1"/>
</dbReference>
<dbReference type="Proteomes" id="UP001143330">
    <property type="component" value="Unassembled WGS sequence"/>
</dbReference>
<sequence length="165" mass="18165">MSRKDGLRALFDADRSSVVSFFRRVTGSASLAEDLSQDVFARLAATDIGAIANPQAYLRSVSANIATDLVRRENRRRLTSAEIDDLLEVPDPAADPEARLIAKDRVERMLEALAELPVRRRAILVAARLEGIPHRTLAETHGISTRTVEIEIQKALAHCARALVD</sequence>
<evidence type="ECO:0000259" key="6">
    <source>
        <dbReference type="Pfam" id="PF08281"/>
    </source>
</evidence>
<gene>
    <name evidence="7" type="primary">vreI</name>
    <name evidence="7" type="ORF">GCM10017653_36730</name>
</gene>
<keyword evidence="2" id="KW-0805">Transcription regulation</keyword>
<dbReference type="AlphaFoldDB" id="A0A9W6NCA7"/>
<keyword evidence="3" id="KW-0731">Sigma factor</keyword>
<evidence type="ECO:0000256" key="4">
    <source>
        <dbReference type="ARBA" id="ARBA00023163"/>
    </source>
</evidence>
<evidence type="ECO:0000256" key="3">
    <source>
        <dbReference type="ARBA" id="ARBA00023082"/>
    </source>
</evidence>
<evidence type="ECO:0000256" key="1">
    <source>
        <dbReference type="ARBA" id="ARBA00010641"/>
    </source>
</evidence>
<dbReference type="InterPro" id="IPR036388">
    <property type="entry name" value="WH-like_DNA-bd_sf"/>
</dbReference>
<comment type="caution">
    <text evidence="7">The sequence shown here is derived from an EMBL/GenBank/DDBJ whole genome shotgun (WGS) entry which is preliminary data.</text>
</comment>
<evidence type="ECO:0000256" key="2">
    <source>
        <dbReference type="ARBA" id="ARBA00023015"/>
    </source>
</evidence>
<dbReference type="GO" id="GO:0016987">
    <property type="term" value="F:sigma factor activity"/>
    <property type="evidence" value="ECO:0007669"/>
    <property type="project" value="UniProtKB-KW"/>
</dbReference>
<organism evidence="7 8">
    <name type="scientific">Ancylobacter defluvii</name>
    <dbReference type="NCBI Taxonomy" id="1282440"/>
    <lineage>
        <taxon>Bacteria</taxon>
        <taxon>Pseudomonadati</taxon>
        <taxon>Pseudomonadota</taxon>
        <taxon>Alphaproteobacteria</taxon>
        <taxon>Hyphomicrobiales</taxon>
        <taxon>Xanthobacteraceae</taxon>
        <taxon>Ancylobacter</taxon>
    </lineage>
</organism>
<comment type="similarity">
    <text evidence="1">Belongs to the sigma-70 factor family. ECF subfamily.</text>
</comment>
<evidence type="ECO:0000259" key="5">
    <source>
        <dbReference type="Pfam" id="PF04542"/>
    </source>
</evidence>
<dbReference type="RefSeq" id="WP_213359243.1">
    <property type="nucleotide sequence ID" value="NZ_BSFM01000017.1"/>
</dbReference>
<dbReference type="Gene3D" id="1.10.10.10">
    <property type="entry name" value="Winged helix-like DNA-binding domain superfamily/Winged helix DNA-binding domain"/>
    <property type="match status" value="1"/>
</dbReference>
<dbReference type="SUPFAM" id="SSF88946">
    <property type="entry name" value="Sigma2 domain of RNA polymerase sigma factors"/>
    <property type="match status" value="1"/>
</dbReference>
<dbReference type="Gene3D" id="1.10.1740.10">
    <property type="match status" value="1"/>
</dbReference>
<dbReference type="InterPro" id="IPR007627">
    <property type="entry name" value="RNA_pol_sigma70_r2"/>
</dbReference>
<evidence type="ECO:0000313" key="7">
    <source>
        <dbReference type="EMBL" id="GLK85603.1"/>
    </source>
</evidence>
<dbReference type="GO" id="GO:0006352">
    <property type="term" value="P:DNA-templated transcription initiation"/>
    <property type="evidence" value="ECO:0007669"/>
    <property type="project" value="InterPro"/>
</dbReference>
<dbReference type="SUPFAM" id="SSF88659">
    <property type="entry name" value="Sigma3 and sigma4 domains of RNA polymerase sigma factors"/>
    <property type="match status" value="1"/>
</dbReference>
<dbReference type="InterPro" id="IPR039425">
    <property type="entry name" value="RNA_pol_sigma-70-like"/>
</dbReference>
<name>A0A9W6NCA7_9HYPH</name>
<dbReference type="InterPro" id="IPR014284">
    <property type="entry name" value="RNA_pol_sigma-70_dom"/>
</dbReference>
<proteinExistence type="inferred from homology"/>
<dbReference type="InterPro" id="IPR013325">
    <property type="entry name" value="RNA_pol_sigma_r2"/>
</dbReference>
<dbReference type="NCBIfam" id="TIGR02937">
    <property type="entry name" value="sigma70-ECF"/>
    <property type="match status" value="1"/>
</dbReference>
<dbReference type="Pfam" id="PF04542">
    <property type="entry name" value="Sigma70_r2"/>
    <property type="match status" value="1"/>
</dbReference>
<feature type="domain" description="RNA polymerase sigma factor 70 region 4 type 2" evidence="6">
    <location>
        <begin position="108"/>
        <end position="159"/>
    </location>
</feature>
<reference evidence="7" key="2">
    <citation type="submission" date="2023-01" db="EMBL/GenBank/DDBJ databases">
        <authorList>
            <person name="Sun Q."/>
            <person name="Evtushenko L."/>
        </authorList>
    </citation>
    <scope>NUCLEOTIDE SEQUENCE</scope>
    <source>
        <strain evidence="7">VKM B-2789</strain>
    </source>
</reference>
<dbReference type="PANTHER" id="PTHR43133:SF63">
    <property type="entry name" value="RNA POLYMERASE SIGMA FACTOR FECI-RELATED"/>
    <property type="match status" value="1"/>
</dbReference>
<evidence type="ECO:0000313" key="8">
    <source>
        <dbReference type="Proteomes" id="UP001143330"/>
    </source>
</evidence>